<organism evidence="9 10">
    <name type="scientific">Salvia divinorum</name>
    <name type="common">Maria pastora</name>
    <name type="synonym">Diviner's sage</name>
    <dbReference type="NCBI Taxonomy" id="28513"/>
    <lineage>
        <taxon>Eukaryota</taxon>
        <taxon>Viridiplantae</taxon>
        <taxon>Streptophyta</taxon>
        <taxon>Embryophyta</taxon>
        <taxon>Tracheophyta</taxon>
        <taxon>Spermatophyta</taxon>
        <taxon>Magnoliopsida</taxon>
        <taxon>eudicotyledons</taxon>
        <taxon>Gunneridae</taxon>
        <taxon>Pentapetalae</taxon>
        <taxon>asterids</taxon>
        <taxon>lamiids</taxon>
        <taxon>Lamiales</taxon>
        <taxon>Lamiaceae</taxon>
        <taxon>Nepetoideae</taxon>
        <taxon>Mentheae</taxon>
        <taxon>Salviinae</taxon>
        <taxon>Salvia</taxon>
        <taxon>Salvia subgen. Calosphace</taxon>
    </lineage>
</organism>
<protein>
    <recommendedName>
        <fullName evidence="8">Glycosyltransferase family 92 protein</fullName>
        <ecNumber evidence="8">2.4.1.-</ecNumber>
    </recommendedName>
</protein>
<name>A0ABD1G0D5_SALDI</name>
<keyword evidence="6 8" id="KW-1133">Transmembrane helix</keyword>
<evidence type="ECO:0000313" key="9">
    <source>
        <dbReference type="EMBL" id="KAL1537522.1"/>
    </source>
</evidence>
<comment type="subcellular location">
    <subcellularLocation>
        <location evidence="1">Membrane</location>
        <topology evidence="1">Single-pass membrane protein</topology>
    </subcellularLocation>
</comment>
<dbReference type="GO" id="GO:0016757">
    <property type="term" value="F:glycosyltransferase activity"/>
    <property type="evidence" value="ECO:0007669"/>
    <property type="project" value="UniProtKB-UniRule"/>
</dbReference>
<feature type="transmembrane region" description="Helical" evidence="8">
    <location>
        <begin position="12"/>
        <end position="41"/>
    </location>
</feature>
<dbReference type="GO" id="GO:0016020">
    <property type="term" value="C:membrane"/>
    <property type="evidence" value="ECO:0007669"/>
    <property type="project" value="UniProtKB-SubCell"/>
</dbReference>
<evidence type="ECO:0000256" key="6">
    <source>
        <dbReference type="ARBA" id="ARBA00022989"/>
    </source>
</evidence>
<reference evidence="9 10" key="1">
    <citation type="submission" date="2024-06" db="EMBL/GenBank/DDBJ databases">
        <title>A chromosome level genome sequence of Diviner's sage (Salvia divinorum).</title>
        <authorList>
            <person name="Ford S.A."/>
            <person name="Ro D.-K."/>
            <person name="Ness R.W."/>
            <person name="Phillips M.A."/>
        </authorList>
    </citation>
    <scope>NUCLEOTIDE SEQUENCE [LARGE SCALE GENOMIC DNA]</scope>
    <source>
        <strain evidence="9">SAF-2024a</strain>
        <tissue evidence="9">Leaf</tissue>
    </source>
</reference>
<evidence type="ECO:0000256" key="7">
    <source>
        <dbReference type="ARBA" id="ARBA00023136"/>
    </source>
</evidence>
<proteinExistence type="inferred from homology"/>
<evidence type="ECO:0000256" key="5">
    <source>
        <dbReference type="ARBA" id="ARBA00022692"/>
    </source>
</evidence>
<keyword evidence="5 8" id="KW-0812">Transmembrane</keyword>
<keyword evidence="4 8" id="KW-0808">Transferase</keyword>
<keyword evidence="10" id="KW-1185">Reference proteome</keyword>
<dbReference type="Proteomes" id="UP001567538">
    <property type="component" value="Unassembled WGS sequence"/>
</dbReference>
<dbReference type="EMBL" id="JBEAFC010000011">
    <property type="protein sequence ID" value="KAL1537522.1"/>
    <property type="molecule type" value="Genomic_DNA"/>
</dbReference>
<dbReference type="PANTHER" id="PTHR21461">
    <property type="entry name" value="GLYCOSYLTRANSFERASE FAMILY 92 PROTEIN"/>
    <property type="match status" value="1"/>
</dbReference>
<evidence type="ECO:0000256" key="4">
    <source>
        <dbReference type="ARBA" id="ARBA00022679"/>
    </source>
</evidence>
<comment type="similarity">
    <text evidence="2 8">Belongs to the glycosyltransferase 92 family.</text>
</comment>
<dbReference type="EC" id="2.4.1.-" evidence="8"/>
<comment type="caution">
    <text evidence="9">The sequence shown here is derived from an EMBL/GenBank/DDBJ whole genome shotgun (WGS) entry which is preliminary data.</text>
</comment>
<keyword evidence="3 8" id="KW-0328">Glycosyltransferase</keyword>
<evidence type="ECO:0000256" key="1">
    <source>
        <dbReference type="ARBA" id="ARBA00004167"/>
    </source>
</evidence>
<sequence length="477" mass="53753">MAANTEKDHRRMFVGIAWSCAAELKLFFTALLFLCTFATLLQLLPSRFLLAPSDLRHCLSSPTAADVPNLSVQRKDNSRNSSTGVVTRAFNPYGSAAYSFIVMSAYRGGQSTFAVVGLSSKPLQLYGNPAYECRWESRNASAAAVSAAGHKILPDWGYGRVYTVVVVNCTFPVPAGGDGEGGRLVLLAGAETFPALEEEPGVQWEIPSPTAPPQYEYLYCGSPLYGDLSPQRVREWLAYHVRLFGEKSHFVMYDAGGVHDRLRAVLAPWIEKGFVTLHDVREQEKFDGYYHNQFLIVNDCLHRYRFSTKWIFYFDVDEFVFVPKKTSIGAVMESFSEYTQITMAQMPMSGSLCLSEDALQRSRKWGFEKLVYKDVKRGKRRDRKYAVQPRNVFATGVHMTQNMVGKTTHNTYDRIGYFHYHGTIAQRREPCARFLNESQITVYGVPYVMDTTLRGVAGAVKRFELETIGPVLQGTRQ</sequence>
<gene>
    <name evidence="9" type="ORF">AAHA92_30024</name>
</gene>
<dbReference type="InterPro" id="IPR008166">
    <property type="entry name" value="Glyco_transf_92"/>
</dbReference>
<accession>A0ABD1G0D5</accession>
<keyword evidence="7 8" id="KW-0472">Membrane</keyword>
<evidence type="ECO:0000256" key="2">
    <source>
        <dbReference type="ARBA" id="ARBA00007647"/>
    </source>
</evidence>
<evidence type="ECO:0000256" key="3">
    <source>
        <dbReference type="ARBA" id="ARBA00022676"/>
    </source>
</evidence>
<evidence type="ECO:0000313" key="10">
    <source>
        <dbReference type="Proteomes" id="UP001567538"/>
    </source>
</evidence>
<evidence type="ECO:0000256" key="8">
    <source>
        <dbReference type="RuleBase" id="RU366017"/>
    </source>
</evidence>
<dbReference type="PANTHER" id="PTHR21461:SF12">
    <property type="entry name" value="GALACTAN BETA-1,4-GALACTOSYLTRANSFERASE GALS2"/>
    <property type="match status" value="1"/>
</dbReference>
<dbReference type="AlphaFoldDB" id="A0ABD1G0D5"/>
<dbReference type="Pfam" id="PF01697">
    <property type="entry name" value="Glyco_transf_92"/>
    <property type="match status" value="1"/>
</dbReference>